<organism evidence="2 3">
    <name type="scientific">Batillaria attramentaria</name>
    <dbReference type="NCBI Taxonomy" id="370345"/>
    <lineage>
        <taxon>Eukaryota</taxon>
        <taxon>Metazoa</taxon>
        <taxon>Spiralia</taxon>
        <taxon>Lophotrochozoa</taxon>
        <taxon>Mollusca</taxon>
        <taxon>Gastropoda</taxon>
        <taxon>Caenogastropoda</taxon>
        <taxon>Sorbeoconcha</taxon>
        <taxon>Cerithioidea</taxon>
        <taxon>Batillariidae</taxon>
        <taxon>Batillaria</taxon>
    </lineage>
</organism>
<feature type="compositionally biased region" description="Basic and acidic residues" evidence="1">
    <location>
        <begin position="55"/>
        <end position="80"/>
    </location>
</feature>
<name>A0ABD0L7D8_9CAEN</name>
<feature type="region of interest" description="Disordered" evidence="1">
    <location>
        <begin position="52"/>
        <end position="90"/>
    </location>
</feature>
<proteinExistence type="predicted"/>
<gene>
    <name evidence="2" type="ORF">BaRGS_00013695</name>
</gene>
<dbReference type="AlphaFoldDB" id="A0ABD0L7D8"/>
<dbReference type="Proteomes" id="UP001519460">
    <property type="component" value="Unassembled WGS sequence"/>
</dbReference>
<sequence length="90" mass="10569">MRSQARQMELEESFLLSKAQGEEALGLTGVELQNFTMEAETKKAQAEEMQLQIEAEERKHQAEAKEKRRREAEASQHEQMRPQMKWPRPN</sequence>
<protein>
    <submittedName>
        <fullName evidence="2">Uncharacterized protein</fullName>
    </submittedName>
</protein>
<reference evidence="2 3" key="1">
    <citation type="journal article" date="2023" name="Sci. Data">
        <title>Genome assembly of the Korean intertidal mud-creeper Batillaria attramentaria.</title>
        <authorList>
            <person name="Patra A.K."/>
            <person name="Ho P.T."/>
            <person name="Jun S."/>
            <person name="Lee S.J."/>
            <person name="Kim Y."/>
            <person name="Won Y.J."/>
        </authorList>
    </citation>
    <scope>NUCLEOTIDE SEQUENCE [LARGE SCALE GENOMIC DNA]</scope>
    <source>
        <strain evidence="2">Wonlab-2016</strain>
    </source>
</reference>
<dbReference type="EMBL" id="JACVVK020000078">
    <property type="protein sequence ID" value="KAK7495055.1"/>
    <property type="molecule type" value="Genomic_DNA"/>
</dbReference>
<keyword evidence="3" id="KW-1185">Reference proteome</keyword>
<comment type="caution">
    <text evidence="2">The sequence shown here is derived from an EMBL/GenBank/DDBJ whole genome shotgun (WGS) entry which is preliminary data.</text>
</comment>
<evidence type="ECO:0000256" key="1">
    <source>
        <dbReference type="SAM" id="MobiDB-lite"/>
    </source>
</evidence>
<evidence type="ECO:0000313" key="2">
    <source>
        <dbReference type="EMBL" id="KAK7495055.1"/>
    </source>
</evidence>
<accession>A0ABD0L7D8</accession>
<evidence type="ECO:0000313" key="3">
    <source>
        <dbReference type="Proteomes" id="UP001519460"/>
    </source>
</evidence>